<accession>A0A3B0NZY5</accession>
<name>A0A3B0NZY5_9BACT</name>
<proteinExistence type="predicted"/>
<sequence>MFGIFSVDSITNFPSIPIECIPNAKTATKSFESFESIKNNEASVKAGIARITMIINLKGYEKCFVIFFAAKIPKIKAKNNPTIAEEIATKSACNPSGITLVFAACQLPPNKLQSGLNNFLIPSLNCEIFVSLPIDHSIWVNDANNNEATKTIINILNK</sequence>
<evidence type="ECO:0000313" key="2">
    <source>
        <dbReference type="Proteomes" id="UP000259864"/>
    </source>
</evidence>
<reference evidence="2" key="1">
    <citation type="submission" date="2018-06" db="EMBL/GenBank/DDBJ databases">
        <authorList>
            <consortium name="Pathogen Informatics"/>
        </authorList>
    </citation>
    <scope>NUCLEOTIDE SEQUENCE [LARGE SCALE GENOMIC DNA]</scope>
    <source>
        <strain evidence="2">NCTC10135</strain>
    </source>
</reference>
<dbReference type="KEGG" id="mala:NCTC10135_00922"/>
<dbReference type="AlphaFoldDB" id="A0A3B0NZY5"/>
<dbReference type="EMBL" id="LS991949">
    <property type="protein sequence ID" value="SYV90398.1"/>
    <property type="molecule type" value="Genomic_DNA"/>
</dbReference>
<organism evidence="1 2">
    <name type="scientific">Metamycoplasma alkalescens</name>
    <dbReference type="NCBI Taxonomy" id="45363"/>
    <lineage>
        <taxon>Bacteria</taxon>
        <taxon>Bacillati</taxon>
        <taxon>Mycoplasmatota</taxon>
        <taxon>Mycoplasmoidales</taxon>
        <taxon>Metamycoplasmataceae</taxon>
        <taxon>Metamycoplasma</taxon>
    </lineage>
</organism>
<protein>
    <submittedName>
        <fullName evidence="1">Uncharacterized protein</fullName>
    </submittedName>
</protein>
<evidence type="ECO:0000313" key="1">
    <source>
        <dbReference type="EMBL" id="SYV90398.1"/>
    </source>
</evidence>
<gene>
    <name evidence="1" type="ORF">NCTC10135_00922</name>
</gene>
<dbReference type="Proteomes" id="UP000259864">
    <property type="component" value="Chromosome 1"/>
</dbReference>